<dbReference type="EMBL" id="FZPH01000002">
    <property type="protein sequence ID" value="SNS85106.1"/>
    <property type="molecule type" value="Genomic_DNA"/>
</dbReference>
<proteinExistence type="predicted"/>
<evidence type="ECO:0000313" key="1">
    <source>
        <dbReference type="EMBL" id="SNS85106.1"/>
    </source>
</evidence>
<evidence type="ECO:0000313" key="2">
    <source>
        <dbReference type="Proteomes" id="UP000198362"/>
    </source>
</evidence>
<reference evidence="1 2" key="1">
    <citation type="submission" date="2017-06" db="EMBL/GenBank/DDBJ databases">
        <authorList>
            <person name="Kim H.J."/>
            <person name="Triplett B.A."/>
        </authorList>
    </citation>
    <scope>NUCLEOTIDE SEQUENCE [LARGE SCALE GENOMIC DNA]</scope>
    <source>
        <strain evidence="1 2">CGMCC 4.5593</strain>
    </source>
</reference>
<sequence length="65" mass="6548">MRARLFGRWVGRAAVFAVLGFGALVAGGVASAAVYVDHAEVPAMGSAISSAASESALSAFSFDWG</sequence>
<protein>
    <submittedName>
        <fullName evidence="1">Uncharacterized protein</fullName>
    </submittedName>
</protein>
<name>A0A239HUU0_9ACTN</name>
<accession>A0A239HUU0</accession>
<keyword evidence="2" id="KW-1185">Reference proteome</keyword>
<gene>
    <name evidence="1" type="ORF">SAMN05421812_10249</name>
</gene>
<dbReference type="Proteomes" id="UP000198362">
    <property type="component" value="Unassembled WGS sequence"/>
</dbReference>
<dbReference type="AlphaFoldDB" id="A0A239HUU0"/>
<organism evidence="1 2">
    <name type="scientific">Asanoa hainanensis</name>
    <dbReference type="NCBI Taxonomy" id="560556"/>
    <lineage>
        <taxon>Bacteria</taxon>
        <taxon>Bacillati</taxon>
        <taxon>Actinomycetota</taxon>
        <taxon>Actinomycetes</taxon>
        <taxon>Micromonosporales</taxon>
        <taxon>Micromonosporaceae</taxon>
        <taxon>Asanoa</taxon>
    </lineage>
</organism>
<dbReference type="RefSeq" id="WP_089244828.1">
    <property type="nucleotide sequence ID" value="NZ_FZPH01000002.1"/>
</dbReference>